<name>A0A7J3ZKN2_9CREN</name>
<keyword evidence="2" id="KW-0378">Hydrolase</keyword>
<dbReference type="InterPro" id="IPR050855">
    <property type="entry name" value="NDM-1-like"/>
</dbReference>
<dbReference type="PANTHER" id="PTHR42951">
    <property type="entry name" value="METALLO-BETA-LACTAMASE DOMAIN-CONTAINING"/>
    <property type="match status" value="1"/>
</dbReference>
<dbReference type="InterPro" id="IPR036866">
    <property type="entry name" value="RibonucZ/Hydroxyglut_hydro"/>
</dbReference>
<protein>
    <submittedName>
        <fullName evidence="2">MBL fold metallo-hydrolase</fullName>
    </submittedName>
</protein>
<dbReference type="GO" id="GO:0016787">
    <property type="term" value="F:hydrolase activity"/>
    <property type="evidence" value="ECO:0007669"/>
    <property type="project" value="UniProtKB-KW"/>
</dbReference>
<dbReference type="PANTHER" id="PTHR42951:SF4">
    <property type="entry name" value="ACYL-COENZYME A THIOESTERASE MBLAC2"/>
    <property type="match status" value="1"/>
</dbReference>
<dbReference type="SUPFAM" id="SSF56281">
    <property type="entry name" value="Metallo-hydrolase/oxidoreductase"/>
    <property type="match status" value="1"/>
</dbReference>
<dbReference type="EMBL" id="DRZC01000062">
    <property type="protein sequence ID" value="HHQ80666.1"/>
    <property type="molecule type" value="Genomic_DNA"/>
</dbReference>
<dbReference type="InterPro" id="IPR001279">
    <property type="entry name" value="Metallo-B-lactamas"/>
</dbReference>
<dbReference type="Gene3D" id="3.60.15.10">
    <property type="entry name" value="Ribonuclease Z/Hydroxyacylglutathione hydrolase-like"/>
    <property type="match status" value="1"/>
</dbReference>
<feature type="domain" description="Metallo-beta-lactamase" evidence="1">
    <location>
        <begin position="28"/>
        <end position="224"/>
    </location>
</feature>
<proteinExistence type="predicted"/>
<dbReference type="SMART" id="SM00849">
    <property type="entry name" value="Lactamase_B"/>
    <property type="match status" value="1"/>
</dbReference>
<sequence>MIVLRVRAFRRPLHMYAVDTSPEPAFGYATAYIVPADRRTCVIVDTGPQSASRALSRFLERLDLKPCALLITHVHLDHAGGAGSIASKYDGVEVVVHPRGAKHLVDPSELWLSAVEVLGASLANMYGKPQPVREDAVLVPQDGELLSFGNLSLQVIYTPGHASHHMSFFLREYALMFTGDSAGMLFEELDARIPATPPPFYARMYFDSLEKMGRESPVFAALTHNTVVEWSLHISLHREQLCRWISIAKDLAERGELSTSSLTERLLEADESVRKAFVGGETLYRRSVQHAVRGIVEYVRDWTNSNAKELLPC</sequence>
<accession>A0A7J3ZKN2</accession>
<dbReference type="CDD" id="cd07726">
    <property type="entry name" value="ST1585-like_MBL-fold"/>
    <property type="match status" value="1"/>
</dbReference>
<organism evidence="2">
    <name type="scientific">Fervidicoccus fontis</name>
    <dbReference type="NCBI Taxonomy" id="683846"/>
    <lineage>
        <taxon>Archaea</taxon>
        <taxon>Thermoproteota</taxon>
        <taxon>Thermoprotei</taxon>
        <taxon>Fervidicoccales</taxon>
        <taxon>Fervidicoccaceae</taxon>
        <taxon>Fervidicoccus</taxon>
    </lineage>
</organism>
<dbReference type="InterPro" id="IPR037482">
    <property type="entry name" value="ST1585_MBL-fold"/>
</dbReference>
<evidence type="ECO:0000259" key="1">
    <source>
        <dbReference type="SMART" id="SM00849"/>
    </source>
</evidence>
<dbReference type="AlphaFoldDB" id="A0A7J3ZKN2"/>
<gene>
    <name evidence="2" type="ORF">ENM78_04375</name>
</gene>
<evidence type="ECO:0000313" key="2">
    <source>
        <dbReference type="EMBL" id="HHQ80666.1"/>
    </source>
</evidence>
<reference evidence="2" key="1">
    <citation type="journal article" date="2020" name="mSystems">
        <title>Genome- and Community-Level Interaction Insights into Carbon Utilization and Element Cycling Functions of Hydrothermarchaeota in Hydrothermal Sediment.</title>
        <authorList>
            <person name="Zhou Z."/>
            <person name="Liu Y."/>
            <person name="Xu W."/>
            <person name="Pan J."/>
            <person name="Luo Z.H."/>
            <person name="Li M."/>
        </authorList>
    </citation>
    <scope>NUCLEOTIDE SEQUENCE [LARGE SCALE GENOMIC DNA]</scope>
    <source>
        <strain evidence="2">SpSt-1116</strain>
    </source>
</reference>
<dbReference type="Pfam" id="PF00753">
    <property type="entry name" value="Lactamase_B"/>
    <property type="match status" value="1"/>
</dbReference>
<comment type="caution">
    <text evidence="2">The sequence shown here is derived from an EMBL/GenBank/DDBJ whole genome shotgun (WGS) entry which is preliminary data.</text>
</comment>